<reference evidence="2 3" key="1">
    <citation type="submission" date="2016-02" db="EMBL/GenBank/DDBJ databases">
        <title>Corynebacterium glutamicum N24 whole genome sequencing project.</title>
        <authorList>
            <person name="Matsutani M."/>
            <person name="Nangtapong N."/>
            <person name="Yakushi T."/>
            <person name="Matsushita K."/>
        </authorList>
    </citation>
    <scope>NUCLEOTIDE SEQUENCE [LARGE SCALE GENOMIC DNA]</scope>
    <source>
        <strain evidence="2 3">N24</strain>
    </source>
</reference>
<name>A0A160PNL8_9CORY</name>
<feature type="coiled-coil region" evidence="1">
    <location>
        <begin position="100"/>
        <end position="134"/>
    </location>
</feature>
<gene>
    <name evidence="2" type="ORF">N24_0171</name>
</gene>
<sequence length="176" mass="19698">MLEQGADINVRDTEGNTPLHVHSRDWNLSPDLLLRCGADVHAVNNDGESVAYGAAFFPENLTKLIDAGADPFSRANDGSTALPRVLRSADTGQISELAEITVLLTETEFTEEELQEAQELIIRLGEKFEDIREAYNEESVDDAAQNMIWLYNRFEIPEELRASTPQRHDGISRIEL</sequence>
<proteinExistence type="predicted"/>
<organism evidence="2 3">
    <name type="scientific">Corynebacterium suranareeae</name>
    <dbReference type="NCBI Taxonomy" id="2506452"/>
    <lineage>
        <taxon>Bacteria</taxon>
        <taxon>Bacillati</taxon>
        <taxon>Actinomycetota</taxon>
        <taxon>Actinomycetes</taxon>
        <taxon>Mycobacteriales</taxon>
        <taxon>Corynebacteriaceae</taxon>
        <taxon>Corynebacterium</taxon>
    </lineage>
</organism>
<evidence type="ECO:0000313" key="2">
    <source>
        <dbReference type="EMBL" id="BAU94433.1"/>
    </source>
</evidence>
<dbReference type="Gene3D" id="1.25.40.20">
    <property type="entry name" value="Ankyrin repeat-containing domain"/>
    <property type="match status" value="1"/>
</dbReference>
<dbReference type="AlphaFoldDB" id="A0A160PNL8"/>
<keyword evidence="1" id="KW-0175">Coiled coil</keyword>
<dbReference type="SUPFAM" id="SSF48403">
    <property type="entry name" value="Ankyrin repeat"/>
    <property type="match status" value="1"/>
</dbReference>
<accession>A0A160PNL8</accession>
<evidence type="ECO:0000256" key="1">
    <source>
        <dbReference type="SAM" id="Coils"/>
    </source>
</evidence>
<keyword evidence="3" id="KW-1185">Reference proteome</keyword>
<protein>
    <submittedName>
        <fullName evidence="2">Uncharacterized protein</fullName>
    </submittedName>
</protein>
<dbReference type="RefSeq" id="WP_096453504.1">
    <property type="nucleotide sequence ID" value="NZ_AP017369.1"/>
</dbReference>
<dbReference type="Proteomes" id="UP000218244">
    <property type="component" value="Chromosome"/>
</dbReference>
<evidence type="ECO:0000313" key="3">
    <source>
        <dbReference type="Proteomes" id="UP000218244"/>
    </source>
</evidence>
<dbReference type="KEGG" id="csur:N24_0171"/>
<dbReference type="EMBL" id="AP017369">
    <property type="protein sequence ID" value="BAU94433.1"/>
    <property type="molecule type" value="Genomic_DNA"/>
</dbReference>
<dbReference type="InterPro" id="IPR036770">
    <property type="entry name" value="Ankyrin_rpt-contain_sf"/>
</dbReference>